<evidence type="ECO:0000313" key="3">
    <source>
        <dbReference type="Proteomes" id="UP000467841"/>
    </source>
</evidence>
<name>A0A6D2IF19_9BRAS</name>
<gene>
    <name evidence="2" type="ORF">MERR_LOCUS11047</name>
</gene>
<organism evidence="2 3">
    <name type="scientific">Microthlaspi erraticum</name>
    <dbReference type="NCBI Taxonomy" id="1685480"/>
    <lineage>
        <taxon>Eukaryota</taxon>
        <taxon>Viridiplantae</taxon>
        <taxon>Streptophyta</taxon>
        <taxon>Embryophyta</taxon>
        <taxon>Tracheophyta</taxon>
        <taxon>Spermatophyta</taxon>
        <taxon>Magnoliopsida</taxon>
        <taxon>eudicotyledons</taxon>
        <taxon>Gunneridae</taxon>
        <taxon>Pentapetalae</taxon>
        <taxon>rosids</taxon>
        <taxon>malvids</taxon>
        <taxon>Brassicales</taxon>
        <taxon>Brassicaceae</taxon>
        <taxon>Coluteocarpeae</taxon>
        <taxon>Microthlaspi</taxon>
    </lineage>
</organism>
<keyword evidence="3" id="KW-1185">Reference proteome</keyword>
<dbReference type="EMBL" id="CACVBM020000832">
    <property type="protein sequence ID" value="CAA7023812.1"/>
    <property type="molecule type" value="Genomic_DNA"/>
</dbReference>
<evidence type="ECO:0000256" key="1">
    <source>
        <dbReference type="SAM" id="SignalP"/>
    </source>
</evidence>
<comment type="caution">
    <text evidence="2">The sequence shown here is derived from an EMBL/GenBank/DDBJ whole genome shotgun (WGS) entry which is preliminary data.</text>
</comment>
<sequence>MLVAAKLPTLLMFRSGAASTGVQRNTPPRVEPVVINLATLVATPSPILPNLSSHTIESPLSSLDQIGKSPNNCDPIESDYSCSTCICNAGSPASQPK</sequence>
<protein>
    <recommendedName>
        <fullName evidence="4">Secreted protein</fullName>
    </recommendedName>
</protein>
<accession>A0A6D2IF19</accession>
<feature type="chain" id="PRO_5025562717" description="Secreted protein" evidence="1">
    <location>
        <begin position="20"/>
        <end position="97"/>
    </location>
</feature>
<dbReference type="Proteomes" id="UP000467841">
    <property type="component" value="Unassembled WGS sequence"/>
</dbReference>
<feature type="signal peptide" evidence="1">
    <location>
        <begin position="1"/>
        <end position="19"/>
    </location>
</feature>
<evidence type="ECO:0000313" key="2">
    <source>
        <dbReference type="EMBL" id="CAA7023812.1"/>
    </source>
</evidence>
<proteinExistence type="predicted"/>
<keyword evidence="1" id="KW-0732">Signal</keyword>
<dbReference type="AlphaFoldDB" id="A0A6D2IF19"/>
<evidence type="ECO:0008006" key="4">
    <source>
        <dbReference type="Google" id="ProtNLM"/>
    </source>
</evidence>
<reference evidence="2" key="1">
    <citation type="submission" date="2020-01" db="EMBL/GenBank/DDBJ databases">
        <authorList>
            <person name="Mishra B."/>
        </authorList>
    </citation>
    <scope>NUCLEOTIDE SEQUENCE [LARGE SCALE GENOMIC DNA]</scope>
</reference>